<comment type="caution">
    <text evidence="1">The sequence shown here is derived from an EMBL/GenBank/DDBJ whole genome shotgun (WGS) entry which is preliminary data.</text>
</comment>
<dbReference type="EMBL" id="LAZR01021197">
    <property type="protein sequence ID" value="KKL86148.1"/>
    <property type="molecule type" value="Genomic_DNA"/>
</dbReference>
<dbReference type="AlphaFoldDB" id="A0A0F9FIN4"/>
<evidence type="ECO:0000313" key="1">
    <source>
        <dbReference type="EMBL" id="KKL86148.1"/>
    </source>
</evidence>
<organism evidence="1">
    <name type="scientific">marine sediment metagenome</name>
    <dbReference type="NCBI Taxonomy" id="412755"/>
    <lineage>
        <taxon>unclassified sequences</taxon>
        <taxon>metagenomes</taxon>
        <taxon>ecological metagenomes</taxon>
    </lineage>
</organism>
<sequence>MNEIEKAHRQASQALVALFQEPRTGTAAMAIPQRVDDVLEALATFSATIALQEINHRIQDGQLYVNRVDAAPNPKPPNANP</sequence>
<gene>
    <name evidence="1" type="ORF">LCGC14_1947660</name>
</gene>
<name>A0A0F9FIN4_9ZZZZ</name>
<proteinExistence type="predicted"/>
<protein>
    <submittedName>
        <fullName evidence="1">Uncharacterized protein</fullName>
    </submittedName>
</protein>
<reference evidence="1" key="1">
    <citation type="journal article" date="2015" name="Nature">
        <title>Complex archaea that bridge the gap between prokaryotes and eukaryotes.</title>
        <authorList>
            <person name="Spang A."/>
            <person name="Saw J.H."/>
            <person name="Jorgensen S.L."/>
            <person name="Zaremba-Niedzwiedzka K."/>
            <person name="Martijn J."/>
            <person name="Lind A.E."/>
            <person name="van Eijk R."/>
            <person name="Schleper C."/>
            <person name="Guy L."/>
            <person name="Ettema T.J."/>
        </authorList>
    </citation>
    <scope>NUCLEOTIDE SEQUENCE</scope>
</reference>
<accession>A0A0F9FIN4</accession>